<evidence type="ECO:0000259" key="7">
    <source>
        <dbReference type="Pfam" id="PF08478"/>
    </source>
</evidence>
<keyword evidence="3 6" id="KW-0812">Transmembrane</keyword>
<keyword evidence="1" id="KW-1003">Cell membrane</keyword>
<evidence type="ECO:0000256" key="3">
    <source>
        <dbReference type="ARBA" id="ARBA00022692"/>
    </source>
</evidence>
<organism evidence="8 9">
    <name type="scientific">Candidatus Gottesmanbacteria bacterium GW2011_GWB1_49_7</name>
    <dbReference type="NCBI Taxonomy" id="1618448"/>
    <lineage>
        <taxon>Bacteria</taxon>
        <taxon>Candidatus Gottesmaniibacteriota</taxon>
    </lineage>
</organism>
<proteinExistence type="predicted"/>
<comment type="caution">
    <text evidence="8">The sequence shown here is derived from an EMBL/GenBank/DDBJ whole genome shotgun (WGS) entry which is preliminary data.</text>
</comment>
<evidence type="ECO:0000256" key="6">
    <source>
        <dbReference type="SAM" id="Phobius"/>
    </source>
</evidence>
<dbReference type="InterPro" id="IPR013685">
    <property type="entry name" value="POTRA_FtsQ_type"/>
</dbReference>
<accession>A0A0G1VVH2</accession>
<keyword evidence="5" id="KW-0131">Cell cycle</keyword>
<protein>
    <recommendedName>
        <fullName evidence="7">POTRA domain-containing protein</fullName>
    </recommendedName>
</protein>
<keyword evidence="2" id="KW-0132">Cell division</keyword>
<dbReference type="Gene3D" id="3.10.20.310">
    <property type="entry name" value="membrane protein fhac"/>
    <property type="match status" value="1"/>
</dbReference>
<dbReference type="Proteomes" id="UP000034588">
    <property type="component" value="Unassembled WGS sequence"/>
</dbReference>
<evidence type="ECO:0000313" key="8">
    <source>
        <dbReference type="EMBL" id="KKW10471.1"/>
    </source>
</evidence>
<keyword evidence="4 6" id="KW-1133">Transmembrane helix</keyword>
<evidence type="ECO:0000256" key="4">
    <source>
        <dbReference type="ARBA" id="ARBA00022989"/>
    </source>
</evidence>
<feature type="transmembrane region" description="Helical" evidence="6">
    <location>
        <begin position="32"/>
        <end position="52"/>
    </location>
</feature>
<feature type="domain" description="POTRA" evidence="7">
    <location>
        <begin position="71"/>
        <end position="124"/>
    </location>
</feature>
<evidence type="ECO:0000313" key="9">
    <source>
        <dbReference type="Proteomes" id="UP000034588"/>
    </source>
</evidence>
<evidence type="ECO:0000256" key="2">
    <source>
        <dbReference type="ARBA" id="ARBA00022618"/>
    </source>
</evidence>
<evidence type="ECO:0000256" key="1">
    <source>
        <dbReference type="ARBA" id="ARBA00022475"/>
    </source>
</evidence>
<dbReference type="EMBL" id="LCQD01000036">
    <property type="protein sequence ID" value="KKW10471.1"/>
    <property type="molecule type" value="Genomic_DNA"/>
</dbReference>
<dbReference type="AlphaFoldDB" id="A0A0G1VVH2"/>
<name>A0A0G1VVH2_9BACT</name>
<evidence type="ECO:0000256" key="5">
    <source>
        <dbReference type="ARBA" id="ARBA00023306"/>
    </source>
</evidence>
<dbReference type="Pfam" id="PF08478">
    <property type="entry name" value="POTRA_1"/>
    <property type="match status" value="1"/>
</dbReference>
<reference evidence="8 9" key="1">
    <citation type="journal article" date="2015" name="Nature">
        <title>rRNA introns, odd ribosomes, and small enigmatic genomes across a large radiation of phyla.</title>
        <authorList>
            <person name="Brown C.T."/>
            <person name="Hug L.A."/>
            <person name="Thomas B.C."/>
            <person name="Sharon I."/>
            <person name="Castelle C.J."/>
            <person name="Singh A."/>
            <person name="Wilkins M.J."/>
            <person name="Williams K.H."/>
            <person name="Banfield J.F."/>
        </authorList>
    </citation>
    <scope>NUCLEOTIDE SEQUENCE [LARGE SCALE GENOMIC DNA]</scope>
</reference>
<keyword evidence="6" id="KW-0472">Membrane</keyword>
<gene>
    <name evidence="8" type="ORF">UY48_C0036G0008</name>
</gene>
<sequence>MINFFPRRRLQVLRRSPRVSVPFGSRQLVIPYRPISTILIIFLSLLSIFLFLRTDTFQVKALEFEFEQLADEALVRQRISEEVIARSIFFLNIGKVEQEIKENFLTVNTVSIEKKLPDRLLIKVSVRKPLAIVADKSKNQFLVDHEGLLFRPAAGETLPVITISEDFEGVVGTVIDGRGISGYLQTLDLVSQKGLETKAIYLRSETIELRLKKTIVWLSADRVIDEQLELLTQILQRLKLGGRTPKSVDLRFSRPVVKL</sequence>